<organism evidence="1 2">
    <name type="scientific">Mycobacterium avium</name>
    <dbReference type="NCBI Taxonomy" id="1764"/>
    <lineage>
        <taxon>Bacteria</taxon>
        <taxon>Bacillati</taxon>
        <taxon>Actinomycetota</taxon>
        <taxon>Actinomycetes</taxon>
        <taxon>Mycobacteriales</taxon>
        <taxon>Mycobacteriaceae</taxon>
        <taxon>Mycobacterium</taxon>
        <taxon>Mycobacterium avium complex (MAC)</taxon>
    </lineage>
</organism>
<accession>A0A2A2ZH04</accession>
<dbReference type="Proteomes" id="UP000217768">
    <property type="component" value="Unassembled WGS sequence"/>
</dbReference>
<dbReference type="EMBL" id="NSFD01000041">
    <property type="protein sequence ID" value="PBA25635.1"/>
    <property type="molecule type" value="Genomic_DNA"/>
</dbReference>
<sequence length="67" mass="7778">MVVSPQRLTRWPSYVRDRHAAITYTTPRDAPHALTRWPLYVHHRHDDEPSNRATPLCGTQLAVFASR</sequence>
<name>A0A2A2ZH04_MYCAV</name>
<dbReference type="AlphaFoldDB" id="A0A2A2ZH04"/>
<proteinExistence type="predicted"/>
<reference evidence="1 2" key="1">
    <citation type="submission" date="2017-08" db="EMBL/GenBank/DDBJ databases">
        <title>Phylogenetic analysis of Mycobacterium avium complex whole genomes.</title>
        <authorList>
            <person name="Caverly L.J."/>
            <person name="Spilker T."/>
            <person name="Lipuma J."/>
        </authorList>
    </citation>
    <scope>NUCLEOTIDE SEQUENCE [LARGE SCALE GENOMIC DNA]</scope>
    <source>
        <strain evidence="1 2">FLAC0165</strain>
    </source>
</reference>
<evidence type="ECO:0000313" key="2">
    <source>
        <dbReference type="Proteomes" id="UP000217768"/>
    </source>
</evidence>
<dbReference type="OrthoDB" id="9949331at2"/>
<gene>
    <name evidence="1" type="ORF">CKJ66_15895</name>
</gene>
<comment type="caution">
    <text evidence="1">The sequence shown here is derived from an EMBL/GenBank/DDBJ whole genome shotgun (WGS) entry which is preliminary data.</text>
</comment>
<evidence type="ECO:0000313" key="1">
    <source>
        <dbReference type="EMBL" id="PBA25635.1"/>
    </source>
</evidence>
<protein>
    <submittedName>
        <fullName evidence="1">Uncharacterized protein</fullName>
    </submittedName>
</protein>